<dbReference type="EMBL" id="QTSX02003616">
    <property type="protein sequence ID" value="KAJ9069648.1"/>
    <property type="molecule type" value="Genomic_DNA"/>
</dbReference>
<evidence type="ECO:0000313" key="2">
    <source>
        <dbReference type="Proteomes" id="UP001165960"/>
    </source>
</evidence>
<comment type="caution">
    <text evidence="1">The sequence shown here is derived from an EMBL/GenBank/DDBJ whole genome shotgun (WGS) entry which is preliminary data.</text>
</comment>
<keyword evidence="1" id="KW-0418">Kinase</keyword>
<sequence length="541" mass="60945">MATPSYLVVKEGYVSVKEDSFKSWRWLKRWALLREHTLTFHRNETAYHASSLIFLKEVQQVSRVQLRSHCFEVTTKDKTYYINCRDDEDLYSWMDAIYQRSSQAAVSNPTNFVHEIHVDFDPVSGAFTGLPNGWSQLLQNSSISKEDYVANPQAVIEALGFFTGQNANNMGNSFGDKWAGLIPQDKENEAKTNSVHEELTYDVQKLSGLFEDKPGNEKKDGSAKTALAALTGSNSSKSVPKTKPKSDQVLSDFQVYEMLKSLVNPGDIKTYYEKLQKIGQGASGSVYVGRCTSTKELVAMKQIDLNQQPRKHLIYNELEVMKEAKHPNIVNYVDGFLSGHELWVLMEYMKGGALTDVIDGNTLTEPQIAAICLETCKGLKHLHDRKIIHRDIKSDNVLLSSDGHVKLTDFGFCAKVSESQKKRATMVGTPYWMAPEVVKQKEYDTKVDIWSLGIMAIEMVENEPPYLDEEPLKALYLIATNGTPSLKNPETLSDELKEFLALCLCVDFTSRASAEELIDHPFLRKACTHAELAKLVTVRED</sequence>
<evidence type="ECO:0000313" key="1">
    <source>
        <dbReference type="EMBL" id="KAJ9069648.1"/>
    </source>
</evidence>
<gene>
    <name evidence="1" type="primary">CLA4_7</name>
    <name evidence="1" type="ORF">DSO57_1016285</name>
</gene>
<dbReference type="EC" id="2.7.11.1" evidence="1"/>
<protein>
    <submittedName>
        <fullName evidence="1">Protein kinase</fullName>
        <ecNumber evidence="1">2.7.11.1</ecNumber>
    </submittedName>
</protein>
<dbReference type="Proteomes" id="UP001165960">
    <property type="component" value="Unassembled WGS sequence"/>
</dbReference>
<reference evidence="1" key="1">
    <citation type="submission" date="2022-04" db="EMBL/GenBank/DDBJ databases">
        <title>Genome of the entomopathogenic fungus Entomophthora muscae.</title>
        <authorList>
            <person name="Elya C."/>
            <person name="Lovett B.R."/>
            <person name="Lee E."/>
            <person name="Macias A.M."/>
            <person name="Hajek A.E."/>
            <person name="De Bivort B.L."/>
            <person name="Kasson M.T."/>
            <person name="De Fine Licht H.H."/>
            <person name="Stajich J.E."/>
        </authorList>
    </citation>
    <scope>NUCLEOTIDE SEQUENCE</scope>
    <source>
        <strain evidence="1">Berkeley</strain>
    </source>
</reference>
<keyword evidence="2" id="KW-1185">Reference proteome</keyword>
<keyword evidence="1" id="KW-0808">Transferase</keyword>
<accession>A0ACC2T4U4</accession>
<name>A0ACC2T4U4_9FUNG</name>
<proteinExistence type="predicted"/>
<organism evidence="1 2">
    <name type="scientific">Entomophthora muscae</name>
    <dbReference type="NCBI Taxonomy" id="34485"/>
    <lineage>
        <taxon>Eukaryota</taxon>
        <taxon>Fungi</taxon>
        <taxon>Fungi incertae sedis</taxon>
        <taxon>Zoopagomycota</taxon>
        <taxon>Entomophthoromycotina</taxon>
        <taxon>Entomophthoromycetes</taxon>
        <taxon>Entomophthorales</taxon>
        <taxon>Entomophthoraceae</taxon>
        <taxon>Entomophthora</taxon>
    </lineage>
</organism>